<dbReference type="AlphaFoldDB" id="A0A6L3ASG9"/>
<name>A0A6L3ASG9_AZOBR</name>
<sequence length="1065" mass="117613">MQLTIVDGQTLRAYLADAGLSWPTDIPYYGPVRTLLDGIAYDRYVEPSGDPEIANIFLSLYNRTNMPRSVELCVQTDSRWSVVEGDRLDRVSVDVASFLAAQPIGVRPEVIAPFSSRSFRFCARLIVRRAQGSQEPRTDRRDRPHDLLKAIATLGLQCASGRQIRRVLYRSKTSAQIIYRSPFIGKGHIKARDQVLECMSSAAEKEAGRTIVLIGGEAGVGKSRIISEAMEKYRGDALLFCRCTVATGGTVAGAAVETLRSQLSNLYSAGMEPHWLTRATCLEHILLCLEAEPADASYRLSYLTPVLIVEDMHNASRRLCRLLLRIALKKACADSRYVLLLAGRNDDSFANASYLEMETILASTGATVCRVEALKDHEPGELVRTLIEGIDETATARILALSGTTPNAIIQCMEYLLDATLISIASSGTLSITHPPSFLARLQELPTSMKRLYAKRFQLLGHWIHGREAQEALLAATFFGTNPPAEVCGPSTSPQAAAVREELKRRRLLAEPPMASRESAPATGPALAWSHESILLFFSNLLRDTIQEVPASSSEIAAILARFPATARRLRHDRPLFDALPPLVQGAVAVLADDRETAYQRFAPMLDAVRRIESFSTITIPTDYYDAIDYAIRLVRTGSDPVPRLLSRLIPAKAYIGAFHKALPYALLADRFGKRLLDGNCLTGPEGEWCRFWLDTLTAHVLMDAGQSGEALRRYHELQILVRVLPDIRSDPRLSFEIHNALRLLHTYTNFRNLAELHGRLAEEAALACDAEAIGTSAGRAEAERGRAQELFGMGLGDEALRFFLPNPDHCLELNRMGFRASCKGRTERHKRHGIASLIACKLKARGLGGAGRNAGDHRKWLRCQATVIARLVEQCRNARYRSILPRLHLLQATIAYLQGVAAEAPGTTNANATAFFDAAQAFSDDGKASCIDNAIGYIHWQLHNLDAVIAKRRGEDTQAVKSLRSAVDSMMGEGLGFMGDDAVISPGPVILANVIKAQLEVDARIRETLGRLRGFHPYCWNRDEDFLEIQKHAERYHHIIRGVPGKPPGLIIDKPTKLAVVCWF</sequence>
<comment type="caution">
    <text evidence="1">The sequence shown here is derived from an EMBL/GenBank/DDBJ whole genome shotgun (WGS) entry which is preliminary data.</text>
</comment>
<proteinExistence type="predicted"/>
<evidence type="ECO:0000313" key="2">
    <source>
        <dbReference type="Proteomes" id="UP000476837"/>
    </source>
</evidence>
<dbReference type="Proteomes" id="UP000476837">
    <property type="component" value="Unassembled WGS sequence"/>
</dbReference>
<gene>
    <name evidence="1" type="ORF">DS837_27975</name>
</gene>
<keyword evidence="1" id="KW-0547">Nucleotide-binding</keyword>
<accession>A0A6L3ASG9</accession>
<evidence type="ECO:0000313" key="1">
    <source>
        <dbReference type="EMBL" id="KAA0678338.1"/>
    </source>
</evidence>
<protein>
    <submittedName>
        <fullName evidence="1">ATP-binding protein</fullName>
    </submittedName>
</protein>
<dbReference type="EMBL" id="QOKV01000028">
    <property type="protein sequence ID" value="KAA0678338.1"/>
    <property type="molecule type" value="Genomic_DNA"/>
</dbReference>
<organism evidence="1 2">
    <name type="scientific">Azospirillum brasilense</name>
    <dbReference type="NCBI Taxonomy" id="192"/>
    <lineage>
        <taxon>Bacteria</taxon>
        <taxon>Pseudomonadati</taxon>
        <taxon>Pseudomonadota</taxon>
        <taxon>Alphaproteobacteria</taxon>
        <taxon>Rhodospirillales</taxon>
        <taxon>Azospirillaceae</taxon>
        <taxon>Azospirillum</taxon>
    </lineage>
</organism>
<keyword evidence="1" id="KW-0067">ATP-binding</keyword>
<dbReference type="GO" id="GO:0005524">
    <property type="term" value="F:ATP binding"/>
    <property type="evidence" value="ECO:0007669"/>
    <property type="project" value="UniProtKB-KW"/>
</dbReference>
<reference evidence="1 2" key="1">
    <citation type="submission" date="2018-07" db="EMBL/GenBank/DDBJ databases">
        <title>Genome sequence of Roseomonas fauriae ATCC 49958.</title>
        <authorList>
            <person name="Sant'Anna F.H."/>
            <person name="Baldani J.I."/>
            <person name="Zilli J.E."/>
            <person name="Reis V.M."/>
            <person name="Hartmann A."/>
            <person name="Cruz L."/>
            <person name="de Souza E.M."/>
            <person name="de Oliveira Pedrosa F."/>
            <person name="Passaglia L.M.P."/>
        </authorList>
    </citation>
    <scope>NUCLEOTIDE SEQUENCE [LARGE SCALE GENOMIC DNA]</scope>
    <source>
        <strain evidence="1 2">ATCC 49958</strain>
    </source>
</reference>